<evidence type="ECO:0000256" key="1">
    <source>
        <dbReference type="ARBA" id="ARBA00022722"/>
    </source>
</evidence>
<evidence type="ECO:0000256" key="3">
    <source>
        <dbReference type="ARBA" id="ARBA00022759"/>
    </source>
</evidence>
<comment type="function">
    <text evidence="10">CRISPR (clustered regularly interspaced short palindromic repeat), is an adaptive immune system that provides protection against mobile genetic elements (viruses, transposable elements and conjugative plasmids). CRISPR clusters contain spacers, sequences complementary to antecedent mobile elements, and target invading nucleic acids. CRISPR clusters are transcribed and processed into CRISPR RNA (crRNA). Acts as a dsDNA endonuclease. Involved in the integration of spacer DNA into the CRISPR cassette.</text>
</comment>
<dbReference type="CDD" id="cd09634">
    <property type="entry name" value="Cas1_I-II-III"/>
    <property type="match status" value="1"/>
</dbReference>
<keyword evidence="8 10" id="KW-0464">Manganese</keyword>
<name>A0ABN6WSM1_9BACT</name>
<dbReference type="RefSeq" id="WP_286337181.1">
    <property type="nucleotide sequence ID" value="NZ_AP027370.1"/>
</dbReference>
<protein>
    <recommendedName>
        <fullName evidence="10">CRISPR-associated endonuclease Cas1</fullName>
        <ecNumber evidence="10">3.1.-.-</ecNumber>
    </recommendedName>
</protein>
<keyword evidence="12" id="KW-1185">Reference proteome</keyword>
<sequence>MKTVIVDRREVALEIRKSGIVVDGQHIPFRLVDLLVLCGDISLSTKTLIALSRERIPLIAVSKNNRDFSLTLPMEAKNSELRMRQYDTASRRRIEYARYYLERKIKTHVEHLASTGTALDFAIWKSKIDNAETVPELLGVEGSFSRLYFNHFFKLLPSHLHKGKRSKRPPLDPVNAILSYLYTFGYHLIASRLVMYGFDASIGYLHESFRSHFALASDMMECFRADTNKKTVELFDDGLLTADDFSKKGAVYLRSESRKRFWKEIKPFIDELTHDVDDEIALLRMAIS</sequence>
<keyword evidence="3 10" id="KW-0255">Endonuclease</keyword>
<evidence type="ECO:0000256" key="5">
    <source>
        <dbReference type="ARBA" id="ARBA00022842"/>
    </source>
</evidence>
<dbReference type="NCBIfam" id="TIGR00287">
    <property type="entry name" value="cas1"/>
    <property type="match status" value="1"/>
</dbReference>
<keyword evidence="7 10" id="KW-0238">DNA-binding</keyword>
<dbReference type="HAMAP" id="MF_01470">
    <property type="entry name" value="Cas1"/>
    <property type="match status" value="1"/>
</dbReference>
<evidence type="ECO:0000256" key="9">
    <source>
        <dbReference type="ARBA" id="ARBA00038592"/>
    </source>
</evidence>
<accession>A0ABN6WSM1</accession>
<evidence type="ECO:0000313" key="11">
    <source>
        <dbReference type="EMBL" id="BDY11967.1"/>
    </source>
</evidence>
<evidence type="ECO:0000256" key="10">
    <source>
        <dbReference type="HAMAP-Rule" id="MF_01470"/>
    </source>
</evidence>
<dbReference type="InterPro" id="IPR002729">
    <property type="entry name" value="CRISPR-assoc_Cas1"/>
</dbReference>
<gene>
    <name evidence="11" type="primary">cas1-1</name>
    <name evidence="10" type="synonym">cas1</name>
    <name evidence="11" type="ORF">HCR_02790</name>
</gene>
<comment type="similarity">
    <text evidence="10">Belongs to the CRISPR-associated endonuclease Cas1 family.</text>
</comment>
<keyword evidence="6 10" id="KW-0051">Antiviral defense</keyword>
<dbReference type="EMBL" id="AP027370">
    <property type="protein sequence ID" value="BDY11967.1"/>
    <property type="molecule type" value="Genomic_DNA"/>
</dbReference>
<feature type="binding site" evidence="10">
    <location>
        <position position="141"/>
    </location>
    <ligand>
        <name>Mn(2+)</name>
        <dbReference type="ChEBI" id="CHEBI:29035"/>
    </ligand>
</feature>
<dbReference type="GO" id="GO:0004519">
    <property type="term" value="F:endonuclease activity"/>
    <property type="evidence" value="ECO:0007669"/>
    <property type="project" value="UniProtKB-KW"/>
</dbReference>
<evidence type="ECO:0000313" key="12">
    <source>
        <dbReference type="Proteomes" id="UP001321445"/>
    </source>
</evidence>
<dbReference type="Proteomes" id="UP001321445">
    <property type="component" value="Chromosome"/>
</dbReference>
<keyword evidence="4 10" id="KW-0378">Hydrolase</keyword>
<dbReference type="InterPro" id="IPR050646">
    <property type="entry name" value="Cas1"/>
</dbReference>
<feature type="binding site" evidence="10">
    <location>
        <position position="221"/>
    </location>
    <ligand>
        <name>Mn(2+)</name>
        <dbReference type="ChEBI" id="CHEBI:29035"/>
    </ligand>
</feature>
<organism evidence="11 12">
    <name type="scientific">Hydrogenimonas cancrithermarum</name>
    <dbReference type="NCBI Taxonomy" id="2993563"/>
    <lineage>
        <taxon>Bacteria</taxon>
        <taxon>Pseudomonadati</taxon>
        <taxon>Campylobacterota</taxon>
        <taxon>Epsilonproteobacteria</taxon>
        <taxon>Campylobacterales</taxon>
        <taxon>Hydrogenimonadaceae</taxon>
        <taxon>Hydrogenimonas</taxon>
    </lineage>
</organism>
<keyword evidence="2 10" id="KW-0479">Metal-binding</keyword>
<evidence type="ECO:0000256" key="7">
    <source>
        <dbReference type="ARBA" id="ARBA00023125"/>
    </source>
</evidence>
<dbReference type="EC" id="3.1.-.-" evidence="10"/>
<dbReference type="PANTHER" id="PTHR34353">
    <property type="entry name" value="CRISPR-ASSOCIATED ENDONUCLEASE CAS1 1"/>
    <property type="match status" value="1"/>
</dbReference>
<evidence type="ECO:0000256" key="8">
    <source>
        <dbReference type="ARBA" id="ARBA00023211"/>
    </source>
</evidence>
<keyword evidence="1 10" id="KW-0540">Nuclease</keyword>
<proteinExistence type="inferred from homology"/>
<reference evidence="11 12" key="1">
    <citation type="submission" date="2023-03" db="EMBL/GenBank/DDBJ databases">
        <title>Description of Hydrogenimonas sp. ISO32.</title>
        <authorList>
            <person name="Mino S."/>
            <person name="Fukazawa S."/>
            <person name="Sawabe T."/>
        </authorList>
    </citation>
    <scope>NUCLEOTIDE SEQUENCE [LARGE SCALE GENOMIC DNA]</scope>
    <source>
        <strain evidence="11 12">ISO32</strain>
    </source>
</reference>
<dbReference type="Gene3D" id="1.20.120.920">
    <property type="entry name" value="CRISPR-associated endonuclease Cas1, C-terminal domain"/>
    <property type="match status" value="1"/>
</dbReference>
<dbReference type="PANTHER" id="PTHR34353:SF2">
    <property type="entry name" value="CRISPR-ASSOCIATED ENDONUCLEASE CAS1 1"/>
    <property type="match status" value="1"/>
</dbReference>
<keyword evidence="5 10" id="KW-0460">Magnesium</keyword>
<evidence type="ECO:0000256" key="4">
    <source>
        <dbReference type="ARBA" id="ARBA00022801"/>
    </source>
</evidence>
<dbReference type="Pfam" id="PF01867">
    <property type="entry name" value="Cas_Cas1"/>
    <property type="match status" value="1"/>
</dbReference>
<feature type="binding site" evidence="10">
    <location>
        <position position="206"/>
    </location>
    <ligand>
        <name>Mn(2+)</name>
        <dbReference type="ChEBI" id="CHEBI:29035"/>
    </ligand>
</feature>
<dbReference type="InterPro" id="IPR042206">
    <property type="entry name" value="CRISPR-assoc_Cas1_C"/>
</dbReference>
<evidence type="ECO:0000256" key="6">
    <source>
        <dbReference type="ARBA" id="ARBA00023118"/>
    </source>
</evidence>
<evidence type="ECO:0000256" key="2">
    <source>
        <dbReference type="ARBA" id="ARBA00022723"/>
    </source>
</evidence>
<comment type="cofactor">
    <cofactor evidence="10">
        <name>Mg(2+)</name>
        <dbReference type="ChEBI" id="CHEBI:18420"/>
    </cofactor>
    <cofactor evidence="10">
        <name>Mn(2+)</name>
        <dbReference type="ChEBI" id="CHEBI:29035"/>
    </cofactor>
</comment>
<comment type="subunit">
    <text evidence="9 10">Homodimer, forms a heterotetramer with a Cas2 homodimer.</text>
</comment>